<dbReference type="GO" id="GO:0004364">
    <property type="term" value="F:glutathione transferase activity"/>
    <property type="evidence" value="ECO:0007669"/>
    <property type="project" value="TreeGrafter"/>
</dbReference>
<dbReference type="SUPFAM" id="SSF47616">
    <property type="entry name" value="GST C-terminal domain-like"/>
    <property type="match status" value="1"/>
</dbReference>
<dbReference type="Gene3D" id="1.20.1050.10">
    <property type="match status" value="1"/>
</dbReference>
<evidence type="ECO:0000313" key="3">
    <source>
        <dbReference type="Proteomes" id="UP000230750"/>
    </source>
</evidence>
<proteinExistence type="predicted"/>
<feature type="domain" description="GST C-terminal" evidence="1">
    <location>
        <begin position="1"/>
        <end position="121"/>
    </location>
</feature>
<dbReference type="Pfam" id="PF00043">
    <property type="entry name" value="GST_C"/>
    <property type="match status" value="1"/>
</dbReference>
<dbReference type="Proteomes" id="UP000230750">
    <property type="component" value="Unassembled WGS sequence"/>
</dbReference>
<name>A0A2G8LCF9_STIJA</name>
<protein>
    <submittedName>
        <fullName evidence="2">Putative glutathione S-transferase theta-1-like</fullName>
    </submittedName>
</protein>
<dbReference type="STRING" id="307972.A0A2G8LCF9"/>
<dbReference type="InterPro" id="IPR010987">
    <property type="entry name" value="Glutathione-S-Trfase_C-like"/>
</dbReference>
<organism evidence="2 3">
    <name type="scientific">Stichopus japonicus</name>
    <name type="common">Sea cucumber</name>
    <dbReference type="NCBI Taxonomy" id="307972"/>
    <lineage>
        <taxon>Eukaryota</taxon>
        <taxon>Metazoa</taxon>
        <taxon>Echinodermata</taxon>
        <taxon>Eleutherozoa</taxon>
        <taxon>Echinozoa</taxon>
        <taxon>Holothuroidea</taxon>
        <taxon>Aspidochirotacea</taxon>
        <taxon>Aspidochirotida</taxon>
        <taxon>Stichopodidae</taxon>
        <taxon>Apostichopus</taxon>
    </lineage>
</organism>
<dbReference type="InterPro" id="IPR036282">
    <property type="entry name" value="Glutathione-S-Trfase_C_sf"/>
</dbReference>
<accession>A0A2G8LCF9</accession>
<comment type="caution">
    <text evidence="2">The sequence shown here is derived from an EMBL/GenBank/DDBJ whole genome shotgun (WGS) entry which is preliminary data.</text>
</comment>
<dbReference type="PANTHER" id="PTHR43917">
    <property type="match status" value="1"/>
</dbReference>
<dbReference type="EMBL" id="MRZV01000130">
    <property type="protein sequence ID" value="PIK57840.1"/>
    <property type="molecule type" value="Genomic_DNA"/>
</dbReference>
<gene>
    <name evidence="2" type="ORF">BSL78_05223</name>
</gene>
<dbReference type="PROSITE" id="PS50405">
    <property type="entry name" value="GST_CTER"/>
    <property type="match status" value="1"/>
</dbReference>
<dbReference type="AlphaFoldDB" id="A0A2G8LCF9"/>
<evidence type="ECO:0000259" key="1">
    <source>
        <dbReference type="PROSITE" id="PS50405"/>
    </source>
</evidence>
<evidence type="ECO:0000313" key="2">
    <source>
        <dbReference type="EMBL" id="PIK57840.1"/>
    </source>
</evidence>
<dbReference type="OrthoDB" id="422574at2759"/>
<dbReference type="PANTHER" id="PTHR43917:SF8">
    <property type="entry name" value="GH16740P-RELATED"/>
    <property type="match status" value="1"/>
</dbReference>
<keyword evidence="3" id="KW-1185">Reference proteome</keyword>
<sequence length="127" mass="13925">MKKKKSEIRVSAEVSCLHMVLHAGPDTMASGKPCTKEDRKQVLEDFDKALDKFEGYFLKNGSCIAGDKVSIADVFAVSEILQAAMGGTDFLAGHPKTQALVDKVKAATPYFDEVFKPFNDFVKAHVK</sequence>
<dbReference type="GO" id="GO:0005737">
    <property type="term" value="C:cytoplasm"/>
    <property type="evidence" value="ECO:0007669"/>
    <property type="project" value="TreeGrafter"/>
</dbReference>
<keyword evidence="2" id="KW-0808">Transferase</keyword>
<dbReference type="GO" id="GO:0006749">
    <property type="term" value="P:glutathione metabolic process"/>
    <property type="evidence" value="ECO:0007669"/>
    <property type="project" value="TreeGrafter"/>
</dbReference>
<dbReference type="InterPro" id="IPR004046">
    <property type="entry name" value="GST_C"/>
</dbReference>
<reference evidence="2 3" key="1">
    <citation type="journal article" date="2017" name="PLoS Biol.">
        <title>The sea cucumber genome provides insights into morphological evolution and visceral regeneration.</title>
        <authorList>
            <person name="Zhang X."/>
            <person name="Sun L."/>
            <person name="Yuan J."/>
            <person name="Sun Y."/>
            <person name="Gao Y."/>
            <person name="Zhang L."/>
            <person name="Li S."/>
            <person name="Dai H."/>
            <person name="Hamel J.F."/>
            <person name="Liu C."/>
            <person name="Yu Y."/>
            <person name="Liu S."/>
            <person name="Lin W."/>
            <person name="Guo K."/>
            <person name="Jin S."/>
            <person name="Xu P."/>
            <person name="Storey K.B."/>
            <person name="Huan P."/>
            <person name="Zhang T."/>
            <person name="Zhou Y."/>
            <person name="Zhang J."/>
            <person name="Lin C."/>
            <person name="Li X."/>
            <person name="Xing L."/>
            <person name="Huo D."/>
            <person name="Sun M."/>
            <person name="Wang L."/>
            <person name="Mercier A."/>
            <person name="Li F."/>
            <person name="Yang H."/>
            <person name="Xiang J."/>
        </authorList>
    </citation>
    <scope>NUCLEOTIDE SEQUENCE [LARGE SCALE GENOMIC DNA]</scope>
    <source>
        <strain evidence="2">Shaxun</strain>
        <tissue evidence="2">Muscle</tissue>
    </source>
</reference>
<dbReference type="InterPro" id="IPR051369">
    <property type="entry name" value="GST_Theta"/>
</dbReference>